<dbReference type="InterPro" id="IPR002065">
    <property type="entry name" value="TPX"/>
</dbReference>
<dbReference type="EMBL" id="FOHA01000004">
    <property type="protein sequence ID" value="SER73359.1"/>
    <property type="molecule type" value="Genomic_DNA"/>
</dbReference>
<feature type="domain" description="Thioredoxin" evidence="5">
    <location>
        <begin position="17"/>
        <end position="165"/>
    </location>
</feature>
<dbReference type="OrthoDB" id="9781543at2"/>
<accession>A0A1H9RN74</accession>
<dbReference type="GO" id="GO:0008379">
    <property type="term" value="F:thioredoxin peroxidase activity"/>
    <property type="evidence" value="ECO:0007669"/>
    <property type="project" value="InterPro"/>
</dbReference>
<evidence type="ECO:0000313" key="6">
    <source>
        <dbReference type="EMBL" id="SER73359.1"/>
    </source>
</evidence>
<evidence type="ECO:0000256" key="2">
    <source>
        <dbReference type="ARBA" id="ARBA00022862"/>
    </source>
</evidence>
<name>A0A1H9RN74_9LACT</name>
<protein>
    <submittedName>
        <fullName evidence="6">Thiol peroxidase (Atypical 2-Cys peroxiredoxin)</fullName>
    </submittedName>
</protein>
<gene>
    <name evidence="6" type="ORF">SAMN04488559_104128</name>
</gene>
<evidence type="ECO:0000259" key="5">
    <source>
        <dbReference type="PROSITE" id="PS51352"/>
    </source>
</evidence>
<dbReference type="PANTHER" id="PTHR43110">
    <property type="entry name" value="THIOL PEROXIDASE"/>
    <property type="match status" value="1"/>
</dbReference>
<dbReference type="SUPFAM" id="SSF52833">
    <property type="entry name" value="Thioredoxin-like"/>
    <property type="match status" value="1"/>
</dbReference>
<dbReference type="Pfam" id="PF00578">
    <property type="entry name" value="AhpC-TSA"/>
    <property type="match status" value="1"/>
</dbReference>
<keyword evidence="2" id="KW-0049">Antioxidant</keyword>
<evidence type="ECO:0000256" key="1">
    <source>
        <dbReference type="ARBA" id="ARBA00022559"/>
    </source>
</evidence>
<dbReference type="STRING" id="142588.SAMN04488559_104128"/>
<proteinExistence type="predicted"/>
<organism evidence="6 7">
    <name type="scientific">Isobaculum melis</name>
    <dbReference type="NCBI Taxonomy" id="142588"/>
    <lineage>
        <taxon>Bacteria</taxon>
        <taxon>Bacillati</taxon>
        <taxon>Bacillota</taxon>
        <taxon>Bacilli</taxon>
        <taxon>Lactobacillales</taxon>
        <taxon>Carnobacteriaceae</taxon>
        <taxon>Isobaculum</taxon>
    </lineage>
</organism>
<dbReference type="PANTHER" id="PTHR43110:SF1">
    <property type="entry name" value="THIOL PEROXIDASE"/>
    <property type="match status" value="1"/>
</dbReference>
<evidence type="ECO:0000256" key="3">
    <source>
        <dbReference type="ARBA" id="ARBA00023157"/>
    </source>
</evidence>
<dbReference type="AlphaFoldDB" id="A0A1H9RN74"/>
<dbReference type="CDD" id="cd03014">
    <property type="entry name" value="PRX_Atyp2cys"/>
    <property type="match status" value="1"/>
</dbReference>
<dbReference type="InterPro" id="IPR050455">
    <property type="entry name" value="Tpx_Peroxidase_subfamily"/>
</dbReference>
<dbReference type="InterPro" id="IPR036249">
    <property type="entry name" value="Thioredoxin-like_sf"/>
</dbReference>
<sequence>MEITKKGEIIHLEGTQAKTGDIAPAFSLNNLADKTIQLADFKGKVVLLSVVPDIDTRTCSIQTKRFNQEAGNVPEVQLMTISNNTKEEQADWCAAEGVDMEMLHDPDSVFGQAYGLYITEMKRLARAIYVIDQDGKIIYDEIVAELSAEPDYTTALEIAVKTAAK</sequence>
<reference evidence="6 7" key="1">
    <citation type="submission" date="2016-10" db="EMBL/GenBank/DDBJ databases">
        <authorList>
            <person name="de Groot N.N."/>
        </authorList>
    </citation>
    <scope>NUCLEOTIDE SEQUENCE [LARGE SCALE GENOMIC DNA]</scope>
    <source>
        <strain evidence="6 7">DSM 13760</strain>
    </source>
</reference>
<dbReference type="Gene3D" id="3.40.30.10">
    <property type="entry name" value="Glutaredoxin"/>
    <property type="match status" value="1"/>
</dbReference>
<keyword evidence="3" id="KW-1015">Disulfide bond</keyword>
<evidence type="ECO:0000313" key="7">
    <source>
        <dbReference type="Proteomes" id="UP000198948"/>
    </source>
</evidence>
<dbReference type="NCBIfam" id="NF001808">
    <property type="entry name" value="PRK00522.1"/>
    <property type="match status" value="1"/>
</dbReference>
<keyword evidence="1 6" id="KW-0560">Oxidoreductase</keyword>
<dbReference type="InterPro" id="IPR013766">
    <property type="entry name" value="Thioredoxin_domain"/>
</dbReference>
<dbReference type="RefSeq" id="WP_092650954.1">
    <property type="nucleotide sequence ID" value="NZ_FOHA01000004.1"/>
</dbReference>
<evidence type="ECO:0000256" key="4">
    <source>
        <dbReference type="ARBA" id="ARBA00023284"/>
    </source>
</evidence>
<dbReference type="PROSITE" id="PS51352">
    <property type="entry name" value="THIOREDOXIN_2"/>
    <property type="match status" value="1"/>
</dbReference>
<dbReference type="InterPro" id="IPR000866">
    <property type="entry name" value="AhpC/TSA"/>
</dbReference>
<keyword evidence="4" id="KW-0676">Redox-active center</keyword>
<keyword evidence="1 6" id="KW-0575">Peroxidase</keyword>
<keyword evidence="7" id="KW-1185">Reference proteome</keyword>
<dbReference type="Proteomes" id="UP000198948">
    <property type="component" value="Unassembled WGS sequence"/>
</dbReference>